<dbReference type="STRING" id="266892.SAMN04488054_10254"/>
<protein>
    <submittedName>
        <fullName evidence="2">Uncharacterized protein</fullName>
    </submittedName>
</protein>
<gene>
    <name evidence="2" type="ORF">SAMN04488054_10254</name>
</gene>
<evidence type="ECO:0000313" key="2">
    <source>
        <dbReference type="EMBL" id="SFL53794.1"/>
    </source>
</evidence>
<keyword evidence="3" id="KW-1185">Reference proteome</keyword>
<dbReference type="EMBL" id="FOTY01000002">
    <property type="protein sequence ID" value="SFL53794.1"/>
    <property type="molecule type" value="Genomic_DNA"/>
</dbReference>
<keyword evidence="1" id="KW-0472">Membrane</keyword>
<keyword evidence="1" id="KW-1133">Transmembrane helix</keyword>
<feature type="transmembrane region" description="Helical" evidence="1">
    <location>
        <begin position="57"/>
        <end position="74"/>
    </location>
</feature>
<evidence type="ECO:0000256" key="1">
    <source>
        <dbReference type="SAM" id="Phobius"/>
    </source>
</evidence>
<proteinExistence type="predicted"/>
<dbReference type="Proteomes" id="UP000199668">
    <property type="component" value="Unassembled WGS sequence"/>
</dbReference>
<accession>A0A1I4IHM9</accession>
<dbReference type="AlphaFoldDB" id="A0A1I4IHM9"/>
<organism evidence="2 3">
    <name type="scientific">Salibacterium qingdaonense</name>
    <dbReference type="NCBI Taxonomy" id="266892"/>
    <lineage>
        <taxon>Bacteria</taxon>
        <taxon>Bacillati</taxon>
        <taxon>Bacillota</taxon>
        <taxon>Bacilli</taxon>
        <taxon>Bacillales</taxon>
        <taxon>Bacillaceae</taxon>
    </lineage>
</organism>
<evidence type="ECO:0000313" key="3">
    <source>
        <dbReference type="Proteomes" id="UP000199668"/>
    </source>
</evidence>
<reference evidence="2 3" key="1">
    <citation type="submission" date="2016-10" db="EMBL/GenBank/DDBJ databases">
        <authorList>
            <person name="de Groot N.N."/>
        </authorList>
    </citation>
    <scope>NUCLEOTIDE SEQUENCE [LARGE SCALE GENOMIC DNA]</scope>
    <source>
        <strain evidence="2 3">CGMCC 1.6134</strain>
    </source>
</reference>
<name>A0A1I4IHM9_9BACI</name>
<feature type="transmembrane region" description="Helical" evidence="1">
    <location>
        <begin position="30"/>
        <end position="51"/>
    </location>
</feature>
<keyword evidence="1" id="KW-0812">Transmembrane</keyword>
<sequence>MTATLLLRQLFEMERNETVAVKVGGKMKSLYTGAFIFCVVLLLTFSILRYAVNTGEGMAVIGALLIAVLSEWWYRKRCS</sequence>